<comment type="caution">
    <text evidence="1">The sequence shown here is derived from an EMBL/GenBank/DDBJ whole genome shotgun (WGS) entry which is preliminary data.</text>
</comment>
<organism evidence="1 2">
    <name type="scientific">Candidatus Sungbacteria bacterium RIFCSPHIGHO2_01_FULL_47_32</name>
    <dbReference type="NCBI Taxonomy" id="1802264"/>
    <lineage>
        <taxon>Bacteria</taxon>
        <taxon>Candidatus Sungiibacteriota</taxon>
    </lineage>
</organism>
<dbReference type="Gene3D" id="3.75.10.10">
    <property type="entry name" value="L-arginine/glycine Amidinotransferase, Chain A"/>
    <property type="match status" value="1"/>
</dbReference>
<reference evidence="1 2" key="1">
    <citation type="journal article" date="2016" name="Nat. Commun.">
        <title>Thousands of microbial genomes shed light on interconnected biogeochemical processes in an aquifer system.</title>
        <authorList>
            <person name="Anantharaman K."/>
            <person name="Brown C.T."/>
            <person name="Hug L.A."/>
            <person name="Sharon I."/>
            <person name="Castelle C.J."/>
            <person name="Probst A.J."/>
            <person name="Thomas B.C."/>
            <person name="Singh A."/>
            <person name="Wilkins M.J."/>
            <person name="Karaoz U."/>
            <person name="Brodie E.L."/>
            <person name="Williams K.H."/>
            <person name="Hubbard S.S."/>
            <person name="Banfield J.F."/>
        </authorList>
    </citation>
    <scope>NUCLEOTIDE SEQUENCE [LARGE SCALE GENOMIC DNA]</scope>
</reference>
<dbReference type="EMBL" id="MHQC01000041">
    <property type="protein sequence ID" value="OGZ94163.1"/>
    <property type="molecule type" value="Genomic_DNA"/>
</dbReference>
<dbReference type="Pfam" id="PF19420">
    <property type="entry name" value="DDAH_eukar"/>
    <property type="match status" value="1"/>
</dbReference>
<evidence type="ECO:0000313" key="1">
    <source>
        <dbReference type="EMBL" id="OGZ94163.1"/>
    </source>
</evidence>
<name>A0A1G2K4S4_9BACT</name>
<dbReference type="AlphaFoldDB" id="A0A1G2K4S4"/>
<dbReference type="Proteomes" id="UP000177152">
    <property type="component" value="Unassembled WGS sequence"/>
</dbReference>
<sequence length="298" mass="34480">MRILMCPPDFFVIEKEINKWMKKENQPDRYLSKKQWVRPVQIYTTLEADPWFIEPDPDCQDMCFTANTGWCRWGILLRANFKGAVAEARARELIRHEKWFKDRQKILGLEIVPWPSPSHGFGGQADVVTVGKNKESIILLMGYGQKNRTEYEAKDIIREVHGLLPDQVIPMRLVNDDFYDFDTTCLYVPPFDNSEEVLIYYPGAYDAAGRRVINSLPIDPRDIIAVTDEEAHNFVCNGVFIRDPNGRTNIIMNQPSERLMSILKERGFVVWVVDTSEFLKSGGSVRCLSLFLPDKNWL</sequence>
<dbReference type="SUPFAM" id="SSF55909">
    <property type="entry name" value="Pentein"/>
    <property type="match status" value="1"/>
</dbReference>
<evidence type="ECO:0008006" key="3">
    <source>
        <dbReference type="Google" id="ProtNLM"/>
    </source>
</evidence>
<accession>A0A1G2K4S4</accession>
<evidence type="ECO:0000313" key="2">
    <source>
        <dbReference type="Proteomes" id="UP000177152"/>
    </source>
</evidence>
<gene>
    <name evidence="1" type="ORF">A2633_02855</name>
</gene>
<proteinExistence type="predicted"/>
<protein>
    <recommendedName>
        <fullName evidence="3">Amidinotransferase</fullName>
    </recommendedName>
</protein>